<dbReference type="InterPro" id="IPR012337">
    <property type="entry name" value="RNaseH-like_sf"/>
</dbReference>
<evidence type="ECO:0000256" key="4">
    <source>
        <dbReference type="ARBA" id="ARBA00021407"/>
    </source>
</evidence>
<dbReference type="InterPro" id="IPR001352">
    <property type="entry name" value="RNase_HII/HIII"/>
</dbReference>
<evidence type="ECO:0000256" key="5">
    <source>
        <dbReference type="ARBA" id="ARBA00022490"/>
    </source>
</evidence>
<dbReference type="OrthoDB" id="5498373at2"/>
<dbReference type="PANTHER" id="PTHR10954:SF23">
    <property type="entry name" value="RIBONUCLEASE"/>
    <property type="match status" value="1"/>
</dbReference>
<keyword evidence="5" id="KW-0963">Cytoplasm</keyword>
<dbReference type="GO" id="GO:0005737">
    <property type="term" value="C:cytoplasm"/>
    <property type="evidence" value="ECO:0007669"/>
    <property type="project" value="UniProtKB-SubCell"/>
</dbReference>
<comment type="similarity">
    <text evidence="3">Belongs to the RNase HII family. RnhC subfamily.</text>
</comment>
<evidence type="ECO:0000256" key="2">
    <source>
        <dbReference type="ARBA" id="ARBA00004496"/>
    </source>
</evidence>
<sequence length="321" mass="36345">MTIIAGVDEAGYGPVLGPLVITAIAFDVPDEKIDCSLWKLLEDAVSNGLKSKMHRLTVRDSKKLYNARSGLKSLEDIVLSFLLSKDVKITSFYQLLNVLSCCHIKILSRYPWYAGKDYPLPLATSVSAVLNYTHLLKYVLQKQNIQFCYTVSRVVTVKELNEQVEVSGNKATVLFDNFITLVTDLWNRCDGAGTIRLIADKQGGRNSYLSLLRDRLPGVDITVLKEGVKVSAYKISCARREMEISFVEKGEDACMTVALASVFSKYMRELFMRLENHYWLQFVPDLKPTAGYYEDAQRFLSEIASIKKRELIQDDILIRSK</sequence>
<comment type="function">
    <text evidence="1">Endonuclease that specifically degrades the RNA of RNA-DNA hybrids.</text>
</comment>
<keyword evidence="7" id="KW-1185">Reference proteome</keyword>
<comment type="subcellular location">
    <subcellularLocation>
        <location evidence="2">Cytoplasm</location>
    </subcellularLocation>
</comment>
<dbReference type="GO" id="GO:0032299">
    <property type="term" value="C:ribonuclease H2 complex"/>
    <property type="evidence" value="ECO:0007669"/>
    <property type="project" value="TreeGrafter"/>
</dbReference>
<gene>
    <name evidence="6" type="ORF">KSU1_C0304</name>
</gene>
<dbReference type="Proteomes" id="UP000002985">
    <property type="component" value="Unassembled WGS sequence"/>
</dbReference>
<dbReference type="GO" id="GO:0006298">
    <property type="term" value="P:mismatch repair"/>
    <property type="evidence" value="ECO:0007669"/>
    <property type="project" value="TreeGrafter"/>
</dbReference>
<evidence type="ECO:0000313" key="6">
    <source>
        <dbReference type="EMBL" id="GAB61900.1"/>
    </source>
</evidence>
<organism evidence="6 7">
    <name type="scientific">Candidatus Jettenia caeni</name>
    <dbReference type="NCBI Taxonomy" id="247490"/>
    <lineage>
        <taxon>Bacteria</taxon>
        <taxon>Pseudomonadati</taxon>
        <taxon>Planctomycetota</taxon>
        <taxon>Candidatus Brocadiia</taxon>
        <taxon>Candidatus Brocadiales</taxon>
        <taxon>Candidatus Brocadiaceae</taxon>
        <taxon>Candidatus Jettenia</taxon>
    </lineage>
</organism>
<dbReference type="SUPFAM" id="SSF53098">
    <property type="entry name" value="Ribonuclease H-like"/>
    <property type="match status" value="1"/>
</dbReference>
<dbReference type="EMBL" id="BAFH01000003">
    <property type="protein sequence ID" value="GAB61900.1"/>
    <property type="molecule type" value="Genomic_DNA"/>
</dbReference>
<accession>I3IJK5</accession>
<evidence type="ECO:0000256" key="1">
    <source>
        <dbReference type="ARBA" id="ARBA00004065"/>
    </source>
</evidence>
<evidence type="ECO:0000313" key="7">
    <source>
        <dbReference type="Proteomes" id="UP000002985"/>
    </source>
</evidence>
<protein>
    <recommendedName>
        <fullName evidence="4">Ribonuclease HIII</fullName>
    </recommendedName>
</protein>
<dbReference type="PANTHER" id="PTHR10954">
    <property type="entry name" value="RIBONUCLEASE H2 SUBUNIT A"/>
    <property type="match status" value="1"/>
</dbReference>
<dbReference type="InterPro" id="IPR036397">
    <property type="entry name" value="RNaseH_sf"/>
</dbReference>
<comment type="caution">
    <text evidence="6">The sequence shown here is derived from an EMBL/GenBank/DDBJ whole genome shotgun (WGS) entry which is preliminary data.</text>
</comment>
<dbReference type="GO" id="GO:0043137">
    <property type="term" value="P:DNA replication, removal of RNA primer"/>
    <property type="evidence" value="ECO:0007669"/>
    <property type="project" value="TreeGrafter"/>
</dbReference>
<dbReference type="GO" id="GO:0003723">
    <property type="term" value="F:RNA binding"/>
    <property type="evidence" value="ECO:0007669"/>
    <property type="project" value="InterPro"/>
</dbReference>
<proteinExistence type="inferred from homology"/>
<name>I3IJK5_9BACT</name>
<dbReference type="eggNOG" id="COG1039">
    <property type="taxonomic scope" value="Bacteria"/>
</dbReference>
<dbReference type="AlphaFoldDB" id="I3IJK5"/>
<dbReference type="GO" id="GO:0004523">
    <property type="term" value="F:RNA-DNA hybrid ribonuclease activity"/>
    <property type="evidence" value="ECO:0007669"/>
    <property type="project" value="InterPro"/>
</dbReference>
<dbReference type="STRING" id="247490.KSU1_C0304"/>
<dbReference type="Gene3D" id="3.30.420.10">
    <property type="entry name" value="Ribonuclease H-like superfamily/Ribonuclease H"/>
    <property type="match status" value="2"/>
</dbReference>
<reference evidence="6 7" key="1">
    <citation type="journal article" date="2012" name="FEBS Lett.">
        <title>Anammox organism KSU-1 expresses a NirK-type copper-containing nitrite reductase instead of a NirS-type with cytochrome cd1.</title>
        <authorList>
            <person name="Hira D."/>
            <person name="Toh H."/>
            <person name="Migita C.T."/>
            <person name="Okubo H."/>
            <person name="Nishiyama T."/>
            <person name="Hattori M."/>
            <person name="Furukawa K."/>
            <person name="Fujii T."/>
        </authorList>
    </citation>
    <scope>NUCLEOTIDE SEQUENCE [LARGE SCALE GENOMIC DNA]</scope>
</reference>
<evidence type="ECO:0000256" key="3">
    <source>
        <dbReference type="ARBA" id="ARBA00008378"/>
    </source>
</evidence>